<comment type="caution">
    <text evidence="2">The sequence shown here is derived from an EMBL/GenBank/DDBJ whole genome shotgun (WGS) entry which is preliminary data.</text>
</comment>
<keyword evidence="3" id="KW-1185">Reference proteome</keyword>
<dbReference type="Proteomes" id="UP000268857">
    <property type="component" value="Unassembled WGS sequence"/>
</dbReference>
<reference evidence="2 3" key="1">
    <citation type="journal article" date="2019" name="Genome Biol. Evol.">
        <title>Day and night: Metabolic profiles and evolutionary relationships of six axenic non-marine cyanobacteria.</title>
        <authorList>
            <person name="Will S.E."/>
            <person name="Henke P."/>
            <person name="Boedeker C."/>
            <person name="Huang S."/>
            <person name="Brinkmann H."/>
            <person name="Rohde M."/>
            <person name="Jarek M."/>
            <person name="Friedl T."/>
            <person name="Seufert S."/>
            <person name="Schumacher M."/>
            <person name="Overmann J."/>
            <person name="Neumann-Schaal M."/>
            <person name="Petersen J."/>
        </authorList>
    </citation>
    <scope>NUCLEOTIDE SEQUENCE [LARGE SCALE GENOMIC DNA]</scope>
    <source>
        <strain evidence="2 3">PCC 6912</strain>
    </source>
</reference>
<sequence length="75" mass="8270">MKTNQDSLLFRFAFNSLKYFLLALMGLAIAYVISACFGALNIALMLLPIVIDFVGRLGIIVFCAIAITIIIESLR</sequence>
<accession>A0A3S0ZCC4</accession>
<dbReference type="AlphaFoldDB" id="A0A3S0ZCC4"/>
<proteinExistence type="predicted"/>
<dbReference type="RefSeq" id="WP_040432719.1">
    <property type="nucleotide sequence ID" value="NZ_AJLN01000148.1"/>
</dbReference>
<protein>
    <submittedName>
        <fullName evidence="2">Uncharacterized protein</fullName>
    </submittedName>
</protein>
<evidence type="ECO:0000313" key="3">
    <source>
        <dbReference type="Proteomes" id="UP000268857"/>
    </source>
</evidence>
<evidence type="ECO:0000256" key="1">
    <source>
        <dbReference type="SAM" id="Phobius"/>
    </source>
</evidence>
<evidence type="ECO:0000313" key="2">
    <source>
        <dbReference type="EMBL" id="RUR73394.1"/>
    </source>
</evidence>
<dbReference type="EMBL" id="RSCJ01000036">
    <property type="protein sequence ID" value="RUR73394.1"/>
    <property type="molecule type" value="Genomic_DNA"/>
</dbReference>
<organism evidence="2 3">
    <name type="scientific">Chlorogloeopsis fritschii PCC 6912</name>
    <dbReference type="NCBI Taxonomy" id="211165"/>
    <lineage>
        <taxon>Bacteria</taxon>
        <taxon>Bacillati</taxon>
        <taxon>Cyanobacteriota</taxon>
        <taxon>Cyanophyceae</taxon>
        <taxon>Nostocales</taxon>
        <taxon>Chlorogloeopsidaceae</taxon>
        <taxon>Chlorogloeopsis</taxon>
    </lineage>
</organism>
<keyword evidence="1" id="KW-1133">Transmembrane helix</keyword>
<name>A0A3S0ZCC4_CHLFR</name>
<keyword evidence="1" id="KW-0812">Transmembrane</keyword>
<keyword evidence="1" id="KW-0472">Membrane</keyword>
<feature type="transmembrane region" description="Helical" evidence="1">
    <location>
        <begin position="53"/>
        <end position="71"/>
    </location>
</feature>
<gene>
    <name evidence="2" type="ORF">PCC6912_57520</name>
</gene>
<feature type="transmembrane region" description="Helical" evidence="1">
    <location>
        <begin position="20"/>
        <end position="47"/>
    </location>
</feature>